<comment type="function">
    <text evidence="1">Exerts its effect at some terminal stage of cytochrome c oxidase synthesis, probably by being involved in the insertion of the copper B into subunit I.</text>
</comment>
<reference evidence="8" key="1">
    <citation type="submission" date="2021-01" db="EMBL/GenBank/DDBJ databases">
        <authorList>
            <person name="Kaushik A."/>
        </authorList>
    </citation>
    <scope>NUCLEOTIDE SEQUENCE</scope>
    <source>
        <strain evidence="8">AG1-1A</strain>
    </source>
</reference>
<evidence type="ECO:0000256" key="6">
    <source>
        <dbReference type="SAM" id="MobiDB-lite"/>
    </source>
</evidence>
<comment type="subcellular location">
    <subcellularLocation>
        <location evidence="2">Mitochondrion inner membrane</location>
        <topology evidence="2">Single-pass membrane protein</topology>
        <orientation evidence="2">Intermembrane side</orientation>
    </subcellularLocation>
</comment>
<keyword evidence="5 7" id="KW-0472">Membrane</keyword>
<dbReference type="FunFam" id="2.60.370.10:FF:000001">
    <property type="entry name" value="COX11 cytochrome c oxidase assembly homolog"/>
    <property type="match status" value="1"/>
</dbReference>
<feature type="transmembrane region" description="Helical" evidence="7">
    <location>
        <begin position="188"/>
        <end position="212"/>
    </location>
</feature>
<dbReference type="Proteomes" id="UP000663840">
    <property type="component" value="Unassembled WGS sequence"/>
</dbReference>
<evidence type="ECO:0000256" key="1">
    <source>
        <dbReference type="ARBA" id="ARBA00004007"/>
    </source>
</evidence>
<comment type="caution">
    <text evidence="8">The sequence shown here is derived from an EMBL/GenBank/DDBJ whole genome shotgun (WGS) entry which is preliminary data.</text>
</comment>
<feature type="compositionally biased region" description="Basic and acidic residues" evidence="6">
    <location>
        <begin position="310"/>
        <end position="327"/>
    </location>
</feature>
<evidence type="ECO:0000313" key="9">
    <source>
        <dbReference type="Proteomes" id="UP000663840"/>
    </source>
</evidence>
<feature type="transmembrane region" description="Helical" evidence="7">
    <location>
        <begin position="155"/>
        <end position="176"/>
    </location>
</feature>
<keyword evidence="3 7" id="KW-0812">Transmembrane</keyword>
<evidence type="ECO:0000313" key="8">
    <source>
        <dbReference type="EMBL" id="CAE6444489.1"/>
    </source>
</evidence>
<evidence type="ECO:0000256" key="2">
    <source>
        <dbReference type="ARBA" id="ARBA00004243"/>
    </source>
</evidence>
<evidence type="ECO:0000256" key="7">
    <source>
        <dbReference type="SAM" id="Phobius"/>
    </source>
</evidence>
<dbReference type="SUPFAM" id="SSF110111">
    <property type="entry name" value="Ctag/Cox11"/>
    <property type="match status" value="1"/>
</dbReference>
<feature type="transmembrane region" description="Helical" evidence="7">
    <location>
        <begin position="43"/>
        <end position="62"/>
    </location>
</feature>
<dbReference type="Pfam" id="PF04442">
    <property type="entry name" value="CtaG_Cox11"/>
    <property type="match status" value="1"/>
</dbReference>
<dbReference type="EMBL" id="CAJMWR010002412">
    <property type="protein sequence ID" value="CAE6444489.1"/>
    <property type="molecule type" value="Genomic_DNA"/>
</dbReference>
<feature type="region of interest" description="Disordered" evidence="6">
    <location>
        <begin position="542"/>
        <end position="562"/>
    </location>
</feature>
<dbReference type="NCBIfam" id="NF003465">
    <property type="entry name" value="PRK05089.1"/>
    <property type="match status" value="1"/>
</dbReference>
<evidence type="ECO:0000256" key="5">
    <source>
        <dbReference type="ARBA" id="ARBA00023136"/>
    </source>
</evidence>
<dbReference type="InterPro" id="IPR023471">
    <property type="entry name" value="CtaG/Cox11_dom_sf"/>
</dbReference>
<feature type="transmembrane region" description="Helical" evidence="7">
    <location>
        <begin position="224"/>
        <end position="245"/>
    </location>
</feature>
<dbReference type="AlphaFoldDB" id="A0A8H3AZW3"/>
<dbReference type="GO" id="GO:0005743">
    <property type="term" value="C:mitochondrial inner membrane"/>
    <property type="evidence" value="ECO:0007669"/>
    <property type="project" value="UniProtKB-SubCell"/>
</dbReference>
<feature type="transmembrane region" description="Helical" evidence="7">
    <location>
        <begin position="12"/>
        <end position="36"/>
    </location>
</feature>
<dbReference type="GO" id="GO:0005759">
    <property type="term" value="C:mitochondrial matrix"/>
    <property type="evidence" value="ECO:0007669"/>
    <property type="project" value="UniProtKB-ARBA"/>
</dbReference>
<feature type="transmembrane region" description="Helical" evidence="7">
    <location>
        <begin position="82"/>
        <end position="100"/>
    </location>
</feature>
<dbReference type="InterPro" id="IPR007533">
    <property type="entry name" value="Cyt_c_oxidase_assmbl_CtaG"/>
</dbReference>
<evidence type="ECO:0000256" key="4">
    <source>
        <dbReference type="ARBA" id="ARBA00022989"/>
    </source>
</evidence>
<organism evidence="8 9">
    <name type="scientific">Rhizoctonia solani</name>
    <dbReference type="NCBI Taxonomy" id="456999"/>
    <lineage>
        <taxon>Eukaryota</taxon>
        <taxon>Fungi</taxon>
        <taxon>Dikarya</taxon>
        <taxon>Basidiomycota</taxon>
        <taxon>Agaricomycotina</taxon>
        <taxon>Agaricomycetes</taxon>
        <taxon>Cantharellales</taxon>
        <taxon>Ceratobasidiaceae</taxon>
        <taxon>Rhizoctonia</taxon>
    </lineage>
</organism>
<dbReference type="PANTHER" id="PTHR21320:SF3">
    <property type="entry name" value="CYTOCHROME C OXIDASE ASSEMBLY PROTEIN COX11, MITOCHONDRIAL-RELATED"/>
    <property type="match status" value="1"/>
</dbReference>
<evidence type="ECO:0000256" key="3">
    <source>
        <dbReference type="ARBA" id="ARBA00022692"/>
    </source>
</evidence>
<feature type="region of interest" description="Disordered" evidence="6">
    <location>
        <begin position="304"/>
        <end position="327"/>
    </location>
</feature>
<dbReference type="PANTHER" id="PTHR21320">
    <property type="entry name" value="CYTOCHROME C OXIDASE ASSEMBLY PROTEIN COX11-RELATED"/>
    <property type="match status" value="1"/>
</dbReference>
<feature type="transmembrane region" description="Helical" evidence="7">
    <location>
        <begin position="112"/>
        <end position="135"/>
    </location>
</feature>
<name>A0A8H3AZW3_9AGAM</name>
<dbReference type="Gene3D" id="2.60.370.10">
    <property type="entry name" value="Ctag/Cox11"/>
    <property type="match status" value="1"/>
</dbReference>
<protein>
    <recommendedName>
        <fullName evidence="10">Cytochrome c oxidase assembly protein COX11, mitochondrial</fullName>
    </recommendedName>
</protein>
<gene>
    <name evidence="8" type="ORF">RDB_LOCUS82977</name>
</gene>
<accession>A0A8H3AZW3</accession>
<dbReference type="GO" id="GO:0005507">
    <property type="term" value="F:copper ion binding"/>
    <property type="evidence" value="ECO:0007669"/>
    <property type="project" value="InterPro"/>
</dbReference>
<keyword evidence="4 7" id="KW-1133">Transmembrane helix</keyword>
<evidence type="ECO:0008006" key="10">
    <source>
        <dbReference type="Google" id="ProtNLM"/>
    </source>
</evidence>
<proteinExistence type="inferred from homology"/>
<sequence>MAVDDSKLEAGHIFGLTMFHCVLQVALLTTMCSALVSRPCDKIWLRLYMVAVNIIALLQTVVHVTQGFCSLAGHPPRRWLEVLVPRLTPVLCATTQMFFIRRCWRIFEKRWIPMIPFGALWIAAFVPGVCLGAYAYPLVSIATNELVKLKVHFAIWIFCSFCLDLVMTSTTVAYLWDTRTISKEYSNVFLIVWAVMWTSAAPPLILMAIAIIDEYMVKGSSNPAFIITVDITGKFFLLSVMINLCGRNLVQERFNLVMSPRRPRSYPPRSHDGAAANVISVTIQQEKFTEYELNEWPFAPKSPGINLNHKRTESRSSVETKAPDSELTRDVHNEYTKRSEIAISMDQESSNESHLSHQVITAVGATYAAVPLYRAFCSATGFGGIPMTDRDSSRYSADRLVPREEAKRIKVHFNADTATALPWQFQPQQRFVNVLPGETSLAFYKAKNTSKDDIIGIATYNVTPAKVAPYFAKVECFCFEEQKLIAGEEVDMPLLFFIDRDIVDDPLMADVDDVVLSYTFFRARRNSAGHLEPDAPQQVVLESQGWGDIPHAPPKPADSTAT</sequence>
<dbReference type="HAMAP" id="MF_00155">
    <property type="entry name" value="CtaG"/>
    <property type="match status" value="1"/>
</dbReference>